<evidence type="ECO:0000313" key="2">
    <source>
        <dbReference type="Proteomes" id="UP001208689"/>
    </source>
</evidence>
<dbReference type="EMBL" id="CP104013">
    <property type="protein sequence ID" value="UYP47886.1"/>
    <property type="molecule type" value="Genomic_DNA"/>
</dbReference>
<accession>A0ABY6HWY4</accession>
<protein>
    <submittedName>
        <fullName evidence="1">Uncharacterized protein</fullName>
    </submittedName>
</protein>
<sequence>MSSKDAIRKNIEQLRNFQKKLLKNLSKIEQDTREEMIRNSYSMSINQIAPWLNFNQISEISPEGKSLSQNDINYVIKVAKTLKQIKIAPEQKEIILNQFLKELEAISDSDRVVLLENFKELPIEFLQEELTNICQIFCNEK</sequence>
<evidence type="ECO:0000313" key="1">
    <source>
        <dbReference type="EMBL" id="UYP47886.1"/>
    </source>
</evidence>
<dbReference type="Proteomes" id="UP001208689">
    <property type="component" value="Chromosome"/>
</dbReference>
<name>A0ABY6HWY4_9ARCH</name>
<organism evidence="1 2">
    <name type="scientific">Candidatus Lokiarchaeum ossiferum</name>
    <dbReference type="NCBI Taxonomy" id="2951803"/>
    <lineage>
        <taxon>Archaea</taxon>
        <taxon>Promethearchaeati</taxon>
        <taxon>Promethearchaeota</taxon>
        <taxon>Promethearchaeia</taxon>
        <taxon>Promethearchaeales</taxon>
        <taxon>Promethearchaeaceae</taxon>
        <taxon>Candidatus Lokiarchaeum</taxon>
    </lineage>
</organism>
<keyword evidence="2" id="KW-1185">Reference proteome</keyword>
<gene>
    <name evidence="1" type="ORF">NEF87_004171</name>
</gene>
<reference evidence="1" key="1">
    <citation type="submission" date="2022-09" db="EMBL/GenBank/DDBJ databases">
        <title>Actin cytoskeleton and complex cell architecture in an #Asgard archaeon.</title>
        <authorList>
            <person name="Ponce Toledo R.I."/>
            <person name="Schleper C."/>
            <person name="Rodrigues Oliveira T."/>
            <person name="Wollweber F."/>
            <person name="Xu J."/>
            <person name="Rittmann S."/>
            <person name="Klingl A."/>
            <person name="Pilhofer M."/>
        </authorList>
    </citation>
    <scope>NUCLEOTIDE SEQUENCE</scope>
    <source>
        <strain evidence="1">B-35</strain>
    </source>
</reference>
<proteinExistence type="predicted"/>